<dbReference type="RefSeq" id="WP_147046867.1">
    <property type="nucleotide sequence ID" value="NZ_BJZV01000012.1"/>
</dbReference>
<reference evidence="1 2" key="1">
    <citation type="submission" date="2019-07" db="EMBL/GenBank/DDBJ databases">
        <title>Whole genome shotgun sequence of Methylobacterium gnaphalii NBRC 107716.</title>
        <authorList>
            <person name="Hosoyama A."/>
            <person name="Uohara A."/>
            <person name="Ohji S."/>
            <person name="Ichikawa N."/>
        </authorList>
    </citation>
    <scope>NUCLEOTIDE SEQUENCE [LARGE SCALE GENOMIC DNA]</scope>
    <source>
        <strain evidence="1 2">NBRC 107716</strain>
    </source>
</reference>
<dbReference type="Proteomes" id="UP000321750">
    <property type="component" value="Unassembled WGS sequence"/>
</dbReference>
<proteinExistence type="predicted"/>
<comment type="caution">
    <text evidence="1">The sequence shown here is derived from an EMBL/GenBank/DDBJ whole genome shotgun (WGS) entry which is preliminary data.</text>
</comment>
<protein>
    <recommendedName>
        <fullName evidence="3">Anti-sigma factor NepR domain-containing protein</fullName>
    </recommendedName>
</protein>
<gene>
    <name evidence="1" type="ORF">MGN01_24450</name>
</gene>
<dbReference type="OrthoDB" id="8002537at2"/>
<name>A0A512JKY0_9HYPH</name>
<dbReference type="AlphaFoldDB" id="A0A512JKY0"/>
<sequence>MAQVALQTDAGITEQKHPALCGEARERLGVALRAVYEGAVETQPIPDTQVDLLLRLRHKERDRQRSAA</sequence>
<accession>A0A512JKY0</accession>
<keyword evidence="2" id="KW-1185">Reference proteome</keyword>
<evidence type="ECO:0000313" key="1">
    <source>
        <dbReference type="EMBL" id="GEP10600.1"/>
    </source>
</evidence>
<evidence type="ECO:0000313" key="2">
    <source>
        <dbReference type="Proteomes" id="UP000321750"/>
    </source>
</evidence>
<dbReference type="EMBL" id="BJZV01000012">
    <property type="protein sequence ID" value="GEP10600.1"/>
    <property type="molecule type" value="Genomic_DNA"/>
</dbReference>
<evidence type="ECO:0008006" key="3">
    <source>
        <dbReference type="Google" id="ProtNLM"/>
    </source>
</evidence>
<organism evidence="1 2">
    <name type="scientific">Methylobacterium gnaphalii</name>
    <dbReference type="NCBI Taxonomy" id="1010610"/>
    <lineage>
        <taxon>Bacteria</taxon>
        <taxon>Pseudomonadati</taxon>
        <taxon>Pseudomonadota</taxon>
        <taxon>Alphaproteobacteria</taxon>
        <taxon>Hyphomicrobiales</taxon>
        <taxon>Methylobacteriaceae</taxon>
        <taxon>Methylobacterium</taxon>
    </lineage>
</organism>